<name>A0A371BJ19_9SPHN</name>
<proteinExistence type="predicted"/>
<reference evidence="2" key="1">
    <citation type="submission" date="2018-08" db="EMBL/GenBank/DDBJ databases">
        <authorList>
            <person name="Kim S.-J."/>
            <person name="Jung G.-Y."/>
        </authorList>
    </citation>
    <scope>NUCLEOTIDE SEQUENCE [LARGE SCALE GENOMIC DNA]</scope>
    <source>
        <strain evidence="2">GY_G</strain>
    </source>
</reference>
<keyword evidence="2" id="KW-1185">Reference proteome</keyword>
<protein>
    <recommendedName>
        <fullName evidence="3">Nucleotidyltransferase family protein</fullName>
    </recommendedName>
</protein>
<dbReference type="Proteomes" id="UP000263833">
    <property type="component" value="Unassembled WGS sequence"/>
</dbReference>
<evidence type="ECO:0000313" key="2">
    <source>
        <dbReference type="Proteomes" id="UP000263833"/>
    </source>
</evidence>
<organism evidence="1 2">
    <name type="scientific">Sphingorhabdus pulchriflava</name>
    <dbReference type="NCBI Taxonomy" id="2292257"/>
    <lineage>
        <taxon>Bacteria</taxon>
        <taxon>Pseudomonadati</taxon>
        <taxon>Pseudomonadota</taxon>
        <taxon>Alphaproteobacteria</taxon>
        <taxon>Sphingomonadales</taxon>
        <taxon>Sphingomonadaceae</taxon>
        <taxon>Sphingorhabdus</taxon>
    </lineage>
</organism>
<dbReference type="RefSeq" id="WP_115549148.1">
    <property type="nucleotide sequence ID" value="NZ_QRGP01000001.1"/>
</dbReference>
<dbReference type="EMBL" id="QRGP01000001">
    <property type="protein sequence ID" value="RDV07604.1"/>
    <property type="molecule type" value="Genomic_DNA"/>
</dbReference>
<comment type="caution">
    <text evidence="1">The sequence shown here is derived from an EMBL/GenBank/DDBJ whole genome shotgun (WGS) entry which is preliminary data.</text>
</comment>
<evidence type="ECO:0008006" key="3">
    <source>
        <dbReference type="Google" id="ProtNLM"/>
    </source>
</evidence>
<evidence type="ECO:0000313" key="1">
    <source>
        <dbReference type="EMBL" id="RDV07604.1"/>
    </source>
</evidence>
<gene>
    <name evidence="1" type="ORF">DXH95_09800</name>
</gene>
<dbReference type="OrthoDB" id="5497963at2"/>
<accession>A0A371BJ19</accession>
<dbReference type="Pfam" id="PF14907">
    <property type="entry name" value="NTP_transf_5"/>
    <property type="match status" value="1"/>
</dbReference>
<dbReference type="InterPro" id="IPR039498">
    <property type="entry name" value="NTP_transf_5"/>
</dbReference>
<sequence>MSRDAILLVDALRDPATTRDLDAQGWTELLSMARTEQLVGTLAERLKSESVPSKVAEILAEAHINADYQRRSALWEADSARRALTGYEGKVVLLKGTAYVAAGLNAGGGRHIGDLDILVARKDLPEVEQGLLAAGWEWVKPDPYDDAYYRDHMHELPPLIHKERDRMIDVHHTILPLTARRRPDADGMLVEARQIGSGLYVLSNADMICHSAAHLFADGDLAGGLRNLWDIHCLLSEFSSPEFWAQLRERAARHQLSEPVERAVRLAHQLYGTEIPTDWAGWHRQDKWYVARLTARDGWGRSTRKFIRLIFYIRSHWLRMPPLMLAQHLWTKWRRN</sequence>
<dbReference type="AlphaFoldDB" id="A0A371BJ19"/>